<evidence type="ECO:0000256" key="1">
    <source>
        <dbReference type="ARBA" id="ARBA00002869"/>
    </source>
</evidence>
<dbReference type="InterPro" id="IPR036803">
    <property type="entry name" value="Porphobilinogen_deaminase_C_sf"/>
</dbReference>
<dbReference type="GO" id="GO:0006783">
    <property type="term" value="P:heme biosynthetic process"/>
    <property type="evidence" value="ECO:0007669"/>
    <property type="project" value="TreeGrafter"/>
</dbReference>
<dbReference type="Pfam" id="PF03900">
    <property type="entry name" value="Porphobil_deamC"/>
    <property type="match status" value="1"/>
</dbReference>
<evidence type="ECO:0000256" key="6">
    <source>
        <dbReference type="ARBA" id="ARBA00048169"/>
    </source>
</evidence>
<gene>
    <name evidence="10" type="ORF">SAMN05216313_103191</name>
</gene>
<evidence type="ECO:0000256" key="7">
    <source>
        <dbReference type="NCBIfam" id="TIGR00212"/>
    </source>
</evidence>
<dbReference type="GO" id="GO:0005737">
    <property type="term" value="C:cytoplasm"/>
    <property type="evidence" value="ECO:0007669"/>
    <property type="project" value="UniProtKB-UniRule"/>
</dbReference>
<protein>
    <recommendedName>
        <fullName evidence="3 7">Hydroxymethylbilane synthase</fullName>
        <ecNumber evidence="3 7">2.5.1.61</ecNumber>
    </recommendedName>
</protein>
<dbReference type="Pfam" id="PF01379">
    <property type="entry name" value="Porphobil_deam"/>
    <property type="match status" value="1"/>
</dbReference>
<dbReference type="STRING" id="460384.SAMN05216313_103191"/>
<keyword evidence="4" id="KW-0808">Transferase</keyword>
<feature type="domain" description="Porphobilinogen deaminase C-terminal" evidence="9">
    <location>
        <begin position="234"/>
        <end position="300"/>
    </location>
</feature>
<comment type="function">
    <text evidence="1">Tetrapolymerization of the monopyrrole PBG into the hydroxymethylbilane pre-uroporphyrinogen in several discrete steps.</text>
</comment>
<organism evidence="10 11">
    <name type="scientific">Enterocloster lavalensis</name>
    <dbReference type="NCBI Taxonomy" id="460384"/>
    <lineage>
        <taxon>Bacteria</taxon>
        <taxon>Bacillati</taxon>
        <taxon>Bacillota</taxon>
        <taxon>Clostridia</taxon>
        <taxon>Lachnospirales</taxon>
        <taxon>Lachnospiraceae</taxon>
        <taxon>Enterocloster</taxon>
    </lineage>
</organism>
<evidence type="ECO:0000256" key="5">
    <source>
        <dbReference type="ARBA" id="ARBA00023244"/>
    </source>
</evidence>
<dbReference type="Gene3D" id="3.30.160.40">
    <property type="entry name" value="Porphobilinogen deaminase, C-terminal domain"/>
    <property type="match status" value="1"/>
</dbReference>
<dbReference type="SUPFAM" id="SSF53850">
    <property type="entry name" value="Periplasmic binding protein-like II"/>
    <property type="match status" value="1"/>
</dbReference>
<comment type="catalytic activity">
    <reaction evidence="6">
        <text>4 porphobilinogen + H2O = hydroxymethylbilane + 4 NH4(+)</text>
        <dbReference type="Rhea" id="RHEA:13185"/>
        <dbReference type="ChEBI" id="CHEBI:15377"/>
        <dbReference type="ChEBI" id="CHEBI:28938"/>
        <dbReference type="ChEBI" id="CHEBI:57845"/>
        <dbReference type="ChEBI" id="CHEBI:58126"/>
        <dbReference type="EC" id="2.5.1.61"/>
    </reaction>
</comment>
<dbReference type="AlphaFoldDB" id="A0A1I0CVA8"/>
<feature type="domain" description="Porphobilinogen deaminase N-terminal" evidence="8">
    <location>
        <begin position="8"/>
        <end position="220"/>
    </location>
</feature>
<proteinExistence type="inferred from homology"/>
<dbReference type="Gene3D" id="3.40.190.10">
    <property type="entry name" value="Periplasmic binding protein-like II"/>
    <property type="match status" value="2"/>
</dbReference>
<dbReference type="SUPFAM" id="SSF54782">
    <property type="entry name" value="Porphobilinogen deaminase (hydroxymethylbilane synthase), C-terminal domain"/>
    <property type="match status" value="1"/>
</dbReference>
<keyword evidence="11" id="KW-1185">Reference proteome</keyword>
<dbReference type="GO" id="GO:0004418">
    <property type="term" value="F:hydroxymethylbilane synthase activity"/>
    <property type="evidence" value="ECO:0007669"/>
    <property type="project" value="UniProtKB-UniRule"/>
</dbReference>
<dbReference type="Proteomes" id="UP000198508">
    <property type="component" value="Unassembled WGS sequence"/>
</dbReference>
<dbReference type="InterPro" id="IPR000860">
    <property type="entry name" value="HemC"/>
</dbReference>
<evidence type="ECO:0000256" key="4">
    <source>
        <dbReference type="ARBA" id="ARBA00022679"/>
    </source>
</evidence>
<dbReference type="RefSeq" id="WP_092361116.1">
    <property type="nucleotide sequence ID" value="NZ_FOIM01000003.1"/>
</dbReference>
<dbReference type="PANTHER" id="PTHR11557:SF0">
    <property type="entry name" value="PORPHOBILINOGEN DEAMINASE"/>
    <property type="match status" value="1"/>
</dbReference>
<dbReference type="PANTHER" id="PTHR11557">
    <property type="entry name" value="PORPHOBILINOGEN DEAMINASE"/>
    <property type="match status" value="1"/>
</dbReference>
<sequence length="304" mass="32671">MDNTTHTIRIGTRNSRLAMIQTEMVADSLRAAAPGTQVLLEARLTTGDKILNKPLQEFGGKGVFVSEFEEGILEGRLDLAVHSAKDMPMELAEGLSIVGVPRREDPRDVLVTASGRPVPETGEIVIGTSSPCRKLQIELLGTELWPGGSVRCENLRGNVQTRLGKLESGMYHGIILAAAGLKRLGLLGDSRYNFQFLECESFIPAGGQGILAVEGRADSRAAGILSGISHRETWLCLNLERQVLKLLDAGCHEPIGVYSRLEGGLLEVFGISGRNGRVYKIHLKGQPEEAGELARRAAEGLGGA</sequence>
<evidence type="ECO:0000256" key="3">
    <source>
        <dbReference type="ARBA" id="ARBA00012655"/>
    </source>
</evidence>
<comment type="similarity">
    <text evidence="2">Belongs to the HMBS family.</text>
</comment>
<evidence type="ECO:0000256" key="2">
    <source>
        <dbReference type="ARBA" id="ARBA00005638"/>
    </source>
</evidence>
<evidence type="ECO:0000313" key="11">
    <source>
        <dbReference type="Proteomes" id="UP000198508"/>
    </source>
</evidence>
<accession>A0A1I0CVA8</accession>
<reference evidence="11" key="1">
    <citation type="submission" date="2016-10" db="EMBL/GenBank/DDBJ databases">
        <authorList>
            <person name="Varghese N."/>
            <person name="Submissions S."/>
        </authorList>
    </citation>
    <scope>NUCLEOTIDE SEQUENCE [LARGE SCALE GENOMIC DNA]</scope>
    <source>
        <strain evidence="11">NLAE-zl-G277</strain>
    </source>
</reference>
<dbReference type="PRINTS" id="PR00151">
    <property type="entry name" value="PORPHBDMNASE"/>
</dbReference>
<dbReference type="PIRSF" id="PIRSF001438">
    <property type="entry name" value="4pyrrol_synth_OHMeBilane_synth"/>
    <property type="match status" value="1"/>
</dbReference>
<evidence type="ECO:0000313" key="10">
    <source>
        <dbReference type="EMBL" id="SET23763.1"/>
    </source>
</evidence>
<keyword evidence="5" id="KW-0627">Porphyrin biosynthesis</keyword>
<dbReference type="NCBIfam" id="TIGR00212">
    <property type="entry name" value="hemC"/>
    <property type="match status" value="1"/>
</dbReference>
<evidence type="ECO:0000259" key="9">
    <source>
        <dbReference type="Pfam" id="PF03900"/>
    </source>
</evidence>
<dbReference type="EC" id="2.5.1.61" evidence="3 7"/>
<dbReference type="EMBL" id="FOIM01000003">
    <property type="protein sequence ID" value="SET23763.1"/>
    <property type="molecule type" value="Genomic_DNA"/>
</dbReference>
<name>A0A1I0CVA8_9FIRM</name>
<evidence type="ECO:0000259" key="8">
    <source>
        <dbReference type="Pfam" id="PF01379"/>
    </source>
</evidence>
<dbReference type="InterPro" id="IPR022417">
    <property type="entry name" value="Porphobilin_deaminase_N"/>
</dbReference>
<dbReference type="CDD" id="cd13647">
    <property type="entry name" value="PBP2_PBGD_2"/>
    <property type="match status" value="1"/>
</dbReference>
<dbReference type="InterPro" id="IPR022418">
    <property type="entry name" value="Porphobilinogen_deaminase_C"/>
</dbReference>